<evidence type="ECO:0000313" key="2">
    <source>
        <dbReference type="EMBL" id="GIF82049.1"/>
    </source>
</evidence>
<organism evidence="2 3">
    <name type="scientific">Catellatospora bangladeshensis</name>
    <dbReference type="NCBI Taxonomy" id="310355"/>
    <lineage>
        <taxon>Bacteria</taxon>
        <taxon>Bacillati</taxon>
        <taxon>Actinomycetota</taxon>
        <taxon>Actinomycetes</taxon>
        <taxon>Micromonosporales</taxon>
        <taxon>Micromonosporaceae</taxon>
        <taxon>Catellatospora</taxon>
    </lineage>
</organism>
<evidence type="ECO:0000313" key="3">
    <source>
        <dbReference type="Proteomes" id="UP000601223"/>
    </source>
</evidence>
<evidence type="ECO:0000256" key="1">
    <source>
        <dbReference type="SAM" id="MobiDB-lite"/>
    </source>
</evidence>
<feature type="region of interest" description="Disordered" evidence="1">
    <location>
        <begin position="292"/>
        <end position="322"/>
    </location>
</feature>
<proteinExistence type="predicted"/>
<protein>
    <recommendedName>
        <fullName evidence="4">Replication-relaxation</fullName>
    </recommendedName>
</protein>
<keyword evidence="3" id="KW-1185">Reference proteome</keyword>
<dbReference type="EMBL" id="BONF01000017">
    <property type="protein sequence ID" value="GIF82049.1"/>
    <property type="molecule type" value="Genomic_DNA"/>
</dbReference>
<reference evidence="2 3" key="1">
    <citation type="submission" date="2021-01" db="EMBL/GenBank/DDBJ databases">
        <title>Whole genome shotgun sequence of Catellatospora bangladeshensis NBRC 107357.</title>
        <authorList>
            <person name="Komaki H."/>
            <person name="Tamura T."/>
        </authorList>
    </citation>
    <scope>NUCLEOTIDE SEQUENCE [LARGE SCALE GENOMIC DNA]</scope>
    <source>
        <strain evidence="2 3">NBRC 107357</strain>
    </source>
</reference>
<sequence>MTDARESRLSLQGDSSLPGNDDRAKTRKRPLTARLPTLMDLSGRLNARDYTIAHLLDEHTALTTPQLTAMLFGSQITCQHRLNSLRKLRFVDRFIRNQPTRPRPMCWVVGPLAARYVALARDEAPPTPKAVQQRAERIMASPRLDHLLGVNGFFGTLAAHTRTDPSTRLARWWSERSSTAAYGRRIRPDGHGVWTKGTASVGFFVEYDTGTEPIGRLIDKLPAYQRLCEDGGPNYPVLFVLQSPVREQHLHRRLGAGVGTTVTVATTCPQAGTDPAAAVWELVGDGRRRRLVDLPSSHGQTGPINPGPPSAADDPLRLLQHR</sequence>
<dbReference type="AlphaFoldDB" id="A0A8J3JG58"/>
<accession>A0A8J3JG58</accession>
<name>A0A8J3JG58_9ACTN</name>
<dbReference type="Pfam" id="PF13814">
    <property type="entry name" value="Replic_Relax"/>
    <property type="match status" value="1"/>
</dbReference>
<dbReference type="RefSeq" id="WP_203746813.1">
    <property type="nucleotide sequence ID" value="NZ_BONF01000017.1"/>
</dbReference>
<comment type="caution">
    <text evidence="2">The sequence shown here is derived from an EMBL/GenBank/DDBJ whole genome shotgun (WGS) entry which is preliminary data.</text>
</comment>
<evidence type="ECO:0008006" key="4">
    <source>
        <dbReference type="Google" id="ProtNLM"/>
    </source>
</evidence>
<feature type="region of interest" description="Disordered" evidence="1">
    <location>
        <begin position="1"/>
        <end position="31"/>
    </location>
</feature>
<gene>
    <name evidence="2" type="ORF">Cba03nite_33980</name>
</gene>
<dbReference type="InterPro" id="IPR025855">
    <property type="entry name" value="Replic_Relax"/>
</dbReference>
<dbReference type="Proteomes" id="UP000601223">
    <property type="component" value="Unassembled WGS sequence"/>
</dbReference>
<feature type="compositionally biased region" description="Polar residues" evidence="1">
    <location>
        <begin position="9"/>
        <end position="18"/>
    </location>
</feature>